<dbReference type="Proteomes" id="UP001234297">
    <property type="component" value="Chromosome 3"/>
</dbReference>
<evidence type="ECO:0000313" key="2">
    <source>
        <dbReference type="Proteomes" id="UP001234297"/>
    </source>
</evidence>
<comment type="caution">
    <text evidence="1">The sequence shown here is derived from an EMBL/GenBank/DDBJ whole genome shotgun (WGS) entry which is preliminary data.</text>
</comment>
<organism evidence="1 2">
    <name type="scientific">Persea americana</name>
    <name type="common">Avocado</name>
    <dbReference type="NCBI Taxonomy" id="3435"/>
    <lineage>
        <taxon>Eukaryota</taxon>
        <taxon>Viridiplantae</taxon>
        <taxon>Streptophyta</taxon>
        <taxon>Embryophyta</taxon>
        <taxon>Tracheophyta</taxon>
        <taxon>Spermatophyta</taxon>
        <taxon>Magnoliopsida</taxon>
        <taxon>Magnoliidae</taxon>
        <taxon>Laurales</taxon>
        <taxon>Lauraceae</taxon>
        <taxon>Persea</taxon>
    </lineage>
</organism>
<proteinExistence type="predicted"/>
<reference evidence="1 2" key="1">
    <citation type="journal article" date="2022" name="Hortic Res">
        <title>A haplotype resolved chromosomal level avocado genome allows analysis of novel avocado genes.</title>
        <authorList>
            <person name="Nath O."/>
            <person name="Fletcher S.J."/>
            <person name="Hayward A."/>
            <person name="Shaw L.M."/>
            <person name="Masouleh A.K."/>
            <person name="Furtado A."/>
            <person name="Henry R.J."/>
            <person name="Mitter N."/>
        </authorList>
    </citation>
    <scope>NUCLEOTIDE SEQUENCE [LARGE SCALE GENOMIC DNA]</scope>
    <source>
        <strain evidence="2">cv. Hass</strain>
    </source>
</reference>
<dbReference type="EMBL" id="CM056811">
    <property type="protein sequence ID" value="KAJ8636852.1"/>
    <property type="molecule type" value="Genomic_DNA"/>
</dbReference>
<protein>
    <submittedName>
        <fullName evidence="1">Uncharacterized protein</fullName>
    </submittedName>
</protein>
<name>A0ACC2LTQ4_PERAE</name>
<sequence>MGGAPGLGASLRAPPGWGGEVNDVDDAFWLAVLVVSVSPWRELEYGPHRIAYEDLTVATGGFTDKRLLGSGGFGRVYRGILPITKTPVAVKRISNESHQGMKEFIAEVVSLGRLQHRNLVPLRGDCRYKGELLLVYDLMPRGSLDKFIYDQPKSSLNWGQRFRIIKGVASGLVYLHEEWEQVVLHRDIKASNVLLDNELQGRLGDFGLARLHQHGTDLQTTRVAGTFGYLAPELARTGKATTSTEVFAFGIFMLEVACGRRPIEWKAPPQEMLLVDWVLDCWRKGVILDSADAKLVDGYALEEMELVMKLGLLCSHPLSKCRPSMRLVMQFLDGDVPLPKLSPDGFTLSVSELEHGKGSDGDIKPDLSLITESDLSGGR</sequence>
<accession>A0ACC2LTQ4</accession>
<gene>
    <name evidence="1" type="ORF">MRB53_011119</name>
</gene>
<keyword evidence="2" id="KW-1185">Reference proteome</keyword>
<evidence type="ECO:0000313" key="1">
    <source>
        <dbReference type="EMBL" id="KAJ8636852.1"/>
    </source>
</evidence>